<dbReference type="Proteomes" id="UP000041254">
    <property type="component" value="Unassembled WGS sequence"/>
</dbReference>
<feature type="compositionally biased region" description="Polar residues" evidence="1">
    <location>
        <begin position="629"/>
        <end position="646"/>
    </location>
</feature>
<evidence type="ECO:0000256" key="1">
    <source>
        <dbReference type="SAM" id="MobiDB-lite"/>
    </source>
</evidence>
<feature type="region of interest" description="Disordered" evidence="1">
    <location>
        <begin position="702"/>
        <end position="729"/>
    </location>
</feature>
<accession>A0A0G4GYA5</accession>
<feature type="compositionally biased region" description="Polar residues" evidence="1">
    <location>
        <begin position="485"/>
        <end position="496"/>
    </location>
</feature>
<keyword evidence="3" id="KW-1185">Reference proteome</keyword>
<organism evidence="2 3">
    <name type="scientific">Vitrella brassicaformis (strain CCMP3155)</name>
    <dbReference type="NCBI Taxonomy" id="1169540"/>
    <lineage>
        <taxon>Eukaryota</taxon>
        <taxon>Sar</taxon>
        <taxon>Alveolata</taxon>
        <taxon>Colpodellida</taxon>
        <taxon>Vitrellaceae</taxon>
        <taxon>Vitrella</taxon>
    </lineage>
</organism>
<dbReference type="AlphaFoldDB" id="A0A0G4GYA5"/>
<gene>
    <name evidence="2" type="ORF">Vbra_19039</name>
</gene>
<dbReference type="OMA" id="NERILSW"/>
<evidence type="ECO:0000313" key="3">
    <source>
        <dbReference type="Proteomes" id="UP000041254"/>
    </source>
</evidence>
<name>A0A0G4GYA5_VITBC</name>
<feature type="compositionally biased region" description="Basic and acidic residues" evidence="1">
    <location>
        <begin position="521"/>
        <end position="530"/>
    </location>
</feature>
<feature type="region of interest" description="Disordered" evidence="1">
    <location>
        <begin position="480"/>
        <end position="537"/>
    </location>
</feature>
<dbReference type="VEuPathDB" id="CryptoDB:Vbra_19039"/>
<dbReference type="InParanoid" id="A0A0G4GYA5"/>
<reference evidence="2 3" key="1">
    <citation type="submission" date="2014-11" db="EMBL/GenBank/DDBJ databases">
        <authorList>
            <person name="Zhu J."/>
            <person name="Qi W."/>
            <person name="Song R."/>
        </authorList>
    </citation>
    <scope>NUCLEOTIDE SEQUENCE [LARGE SCALE GENOMIC DNA]</scope>
</reference>
<protein>
    <submittedName>
        <fullName evidence="2">Uncharacterized protein</fullName>
    </submittedName>
</protein>
<evidence type="ECO:0000313" key="2">
    <source>
        <dbReference type="EMBL" id="CEM35961.1"/>
    </source>
</evidence>
<dbReference type="EMBL" id="CDMY01000869">
    <property type="protein sequence ID" value="CEM35961.1"/>
    <property type="molecule type" value="Genomic_DNA"/>
</dbReference>
<sequence length="729" mass="81419">MASLAVAPVPLDKEAWENVPSIIFSSIRTMAINQNSMKNWAIGMENKLTQVQKTLHEDGPIISRLNNIDKSVRSLTTHQTVMSSLLWTGVKNLNAKIKQLQTHADYTRSVQKMLIQKADEFRASVSGTPKSNGPAESIDDHMSIMDGVFSALRDTGDRLRGEIQTANESIQALTKGVEAHDRDLDDLRRRGEESAEQIALAAAGLSSVEEEVASVKGSTLTRDKVEKKIELIHQAAKQSYEQMSHVVKQWQSHQTDTNQRLKKAIEDISVSSERGLQVLQANVFGAVKEHLDPISTFVNNLHQRHEEQEVAVQEIQKQLPGIYSELDTKTTDLRTQEASIDHLRCSFNDQVQRLERAIESTEQDRLKGEAFRATQVSQQEERFNETLDSLREQLDCELTTQEWHQEEITATLKRLQGLEMRFRNWIETTLLPRKVAEARLFALETRVEEEFWSRLELQHAVLPEAPPPKRNFWKRLRNEADQTHPAASTKDTSSTFLPALPSPTESTEAQSGMRWFTGSFRPRDKAKDGPYTRLRARGRRLRPAYAVRKSAEDLKRLTQTVRQEVEEQMAELSPAAEALPAAPPPPDVSDTAISPSDSPSPPPAADHDHEHEPTPPPRPAFITEGGGSQLLNVTATSLSRPSQASSLPAREHHSSFESIEPLEGRSEVIMSSVDKDRSQEGEVVDADGVWGEGADVAGLSVTGWTYSPREPRKTLTSVLKGGKGTKGDR</sequence>
<feature type="region of interest" description="Disordered" evidence="1">
    <location>
        <begin position="577"/>
        <end position="689"/>
    </location>
</feature>
<proteinExistence type="predicted"/>